<evidence type="ECO:0000256" key="1">
    <source>
        <dbReference type="ARBA" id="ARBA00029457"/>
    </source>
</evidence>
<evidence type="ECO:0000313" key="3">
    <source>
        <dbReference type="Proteomes" id="UP000325440"/>
    </source>
</evidence>
<reference evidence="2 3" key="1">
    <citation type="submission" date="2019-08" db="EMBL/GenBank/DDBJ databases">
        <authorList>
            <person name="Alioto T."/>
            <person name="Alioto T."/>
            <person name="Gomez Garrido J."/>
        </authorList>
    </citation>
    <scope>NUCLEOTIDE SEQUENCE [LARGE SCALE GENOMIC DNA]</scope>
</reference>
<evidence type="ECO:0000313" key="2">
    <source>
        <dbReference type="EMBL" id="VVC28170.1"/>
    </source>
</evidence>
<dbReference type="EMBL" id="CABPRJ010000478">
    <property type="protein sequence ID" value="VVC28170.1"/>
    <property type="molecule type" value="Genomic_DNA"/>
</dbReference>
<dbReference type="OrthoDB" id="5976774at2759"/>
<comment type="similarity">
    <text evidence="1">Belongs to the C19orf12 family.</text>
</comment>
<dbReference type="InterPro" id="IPR033369">
    <property type="entry name" value="C19orf12"/>
</dbReference>
<organism evidence="2 3">
    <name type="scientific">Cinara cedri</name>
    <dbReference type="NCBI Taxonomy" id="506608"/>
    <lineage>
        <taxon>Eukaryota</taxon>
        <taxon>Metazoa</taxon>
        <taxon>Ecdysozoa</taxon>
        <taxon>Arthropoda</taxon>
        <taxon>Hexapoda</taxon>
        <taxon>Insecta</taxon>
        <taxon>Pterygota</taxon>
        <taxon>Neoptera</taxon>
        <taxon>Paraneoptera</taxon>
        <taxon>Hemiptera</taxon>
        <taxon>Sternorrhyncha</taxon>
        <taxon>Aphidomorpha</taxon>
        <taxon>Aphidoidea</taxon>
        <taxon>Aphididae</taxon>
        <taxon>Lachninae</taxon>
        <taxon>Cinara</taxon>
    </lineage>
</organism>
<gene>
    <name evidence="2" type="ORF">CINCED_3A021210</name>
</gene>
<dbReference type="AlphaFoldDB" id="A0A5E4M9V1"/>
<dbReference type="Proteomes" id="UP000325440">
    <property type="component" value="Unassembled WGS sequence"/>
</dbReference>
<protein>
    <submittedName>
        <fullName evidence="2">Uncharacterized protein</fullName>
    </submittedName>
</protein>
<name>A0A5E4M9V1_9HEMI</name>
<keyword evidence="3" id="KW-1185">Reference proteome</keyword>
<proteinExistence type="inferred from homology"/>
<sequence>MSLTSSIVSQDIMKTLEVIADIFQEENIKICVKESGKGALIAGISSFIGGILGGKSGFLTGGIVGTIAAYSMSPDYKSFIEIIHDLDYEKQKKLFDAIKNSISSVDITDVVKFSIALATSQSLKEIVIKEAIKFVSNELNMQITRG</sequence>
<dbReference type="PANTHER" id="PTHR31493:SF1">
    <property type="entry name" value="PROTEIN C19ORF12"/>
    <property type="match status" value="1"/>
</dbReference>
<dbReference type="PANTHER" id="PTHR31493">
    <property type="entry name" value="NAZO FAMILY MEMBER"/>
    <property type="match status" value="1"/>
</dbReference>
<dbReference type="Pfam" id="PF20721">
    <property type="entry name" value="C19orf12"/>
    <property type="match status" value="1"/>
</dbReference>
<accession>A0A5E4M9V1</accession>